<dbReference type="SUPFAM" id="SSF46785">
    <property type="entry name" value="Winged helix' DNA-binding domain"/>
    <property type="match status" value="1"/>
</dbReference>
<keyword evidence="4" id="KW-1185">Reference proteome</keyword>
<feature type="compositionally biased region" description="Basic residues" evidence="1">
    <location>
        <begin position="1"/>
        <end position="15"/>
    </location>
</feature>
<dbReference type="Proteomes" id="UP001427805">
    <property type="component" value="Unassembled WGS sequence"/>
</dbReference>
<sequence length="208" mass="23075">MGWGFHHHNHHHRRHGGGEGPGGRGERGCGPRGGGWNRAFFDQMAQAMEQGGGRGRRRMFDGTELRLILLKLIGEQPRHGYDLIREIEERSGGAYAPSPGVVYPTLSLLDEMDLIEEHKAEGAKKQFGITAAGTAHLEERADEVQALFDRLAELGSMRERANGGPVRRAMGNLRTALHDRLANGDPNPETLHEIAEILDEAVRRIERL</sequence>
<accession>A0ABV0B4W2</accession>
<organism evidence="3 4">
    <name type="scientific">Sphingomonas rustica</name>
    <dbReference type="NCBI Taxonomy" id="3103142"/>
    <lineage>
        <taxon>Bacteria</taxon>
        <taxon>Pseudomonadati</taxon>
        <taxon>Pseudomonadota</taxon>
        <taxon>Alphaproteobacteria</taxon>
        <taxon>Sphingomonadales</taxon>
        <taxon>Sphingomonadaceae</taxon>
        <taxon>Sphingomonas</taxon>
    </lineage>
</organism>
<evidence type="ECO:0000313" key="4">
    <source>
        <dbReference type="Proteomes" id="UP001427805"/>
    </source>
</evidence>
<evidence type="ECO:0000313" key="3">
    <source>
        <dbReference type="EMBL" id="MEN3746658.1"/>
    </source>
</evidence>
<reference evidence="3 4" key="1">
    <citation type="submission" date="2024-05" db="EMBL/GenBank/DDBJ databases">
        <title>Sphingomonas sp. HF-S3 16S ribosomal RNA gene Genome sequencing and assembly.</title>
        <authorList>
            <person name="Lee H."/>
        </authorList>
    </citation>
    <scope>NUCLEOTIDE SEQUENCE [LARGE SCALE GENOMIC DNA]</scope>
    <source>
        <strain evidence="3 4">HF-S3</strain>
    </source>
</reference>
<gene>
    <name evidence="3" type="ORF">TPR58_05725</name>
</gene>
<feature type="domain" description="Transcription regulator PadR N-terminal" evidence="2">
    <location>
        <begin position="69"/>
        <end position="139"/>
    </location>
</feature>
<protein>
    <submittedName>
        <fullName evidence="3">PadR family transcriptional regulator</fullName>
    </submittedName>
</protein>
<dbReference type="PANTHER" id="PTHR43252">
    <property type="entry name" value="TRANSCRIPTIONAL REGULATOR YQJI"/>
    <property type="match status" value="1"/>
</dbReference>
<proteinExistence type="predicted"/>
<evidence type="ECO:0000256" key="1">
    <source>
        <dbReference type="SAM" id="MobiDB-lite"/>
    </source>
</evidence>
<comment type="caution">
    <text evidence="3">The sequence shown here is derived from an EMBL/GenBank/DDBJ whole genome shotgun (WGS) entry which is preliminary data.</text>
</comment>
<dbReference type="Gene3D" id="1.10.10.10">
    <property type="entry name" value="Winged helix-like DNA-binding domain superfamily/Winged helix DNA-binding domain"/>
    <property type="match status" value="1"/>
</dbReference>
<dbReference type="Pfam" id="PF03551">
    <property type="entry name" value="PadR"/>
    <property type="match status" value="1"/>
</dbReference>
<evidence type="ECO:0000259" key="2">
    <source>
        <dbReference type="Pfam" id="PF03551"/>
    </source>
</evidence>
<name>A0ABV0B4W2_9SPHN</name>
<dbReference type="InterPro" id="IPR036388">
    <property type="entry name" value="WH-like_DNA-bd_sf"/>
</dbReference>
<feature type="region of interest" description="Disordered" evidence="1">
    <location>
        <begin position="1"/>
        <end position="35"/>
    </location>
</feature>
<dbReference type="EMBL" id="JBDIZK010000003">
    <property type="protein sequence ID" value="MEN3746658.1"/>
    <property type="molecule type" value="Genomic_DNA"/>
</dbReference>
<dbReference type="InterPro" id="IPR005149">
    <property type="entry name" value="Tscrpt_reg_PadR_N"/>
</dbReference>
<dbReference type="PANTHER" id="PTHR43252:SF7">
    <property type="entry name" value="TRANSCRIPTIONAL REGULATOR YQJI"/>
    <property type="match status" value="1"/>
</dbReference>
<dbReference type="RefSeq" id="WP_346245664.1">
    <property type="nucleotide sequence ID" value="NZ_JBDIZK010000003.1"/>
</dbReference>
<dbReference type="InterPro" id="IPR036390">
    <property type="entry name" value="WH_DNA-bd_sf"/>
</dbReference>